<feature type="domain" description="Glycosyltransferase 2-like" evidence="4">
    <location>
        <begin position="50"/>
        <end position="199"/>
    </location>
</feature>
<dbReference type="AlphaFoldDB" id="A0A098EC12"/>
<reference evidence="5" key="1">
    <citation type="submission" date="2014-09" db="EMBL/GenBank/DDBJ databases">
        <authorList>
            <person name="Probst J Alexander"/>
        </authorList>
    </citation>
    <scope>NUCLEOTIDE SEQUENCE</scope>
</reference>
<dbReference type="PANTHER" id="PTHR43630">
    <property type="entry name" value="POLY-BETA-1,6-N-ACETYL-D-GLUCOSAMINE SYNTHASE"/>
    <property type="match status" value="1"/>
</dbReference>
<dbReference type="GO" id="GO:0016757">
    <property type="term" value="F:glycosyltransferase activity"/>
    <property type="evidence" value="ECO:0007669"/>
    <property type="project" value="UniProtKB-KW"/>
</dbReference>
<feature type="transmembrane region" description="Helical" evidence="3">
    <location>
        <begin position="359"/>
        <end position="377"/>
    </location>
</feature>
<dbReference type="Pfam" id="PF00535">
    <property type="entry name" value="Glycos_transf_2"/>
    <property type="match status" value="1"/>
</dbReference>
<dbReference type="Gene3D" id="3.90.550.10">
    <property type="entry name" value="Spore Coat Polysaccharide Biosynthesis Protein SpsA, Chain A"/>
    <property type="match status" value="1"/>
</dbReference>
<keyword evidence="1" id="KW-0328">Glycosyltransferase</keyword>
<dbReference type="InterPro" id="IPR001173">
    <property type="entry name" value="Glyco_trans_2-like"/>
</dbReference>
<evidence type="ECO:0000256" key="2">
    <source>
        <dbReference type="ARBA" id="ARBA00022679"/>
    </source>
</evidence>
<gene>
    <name evidence="5" type="ORF">MSIBF_A3150001</name>
</gene>
<sequence length="394" mass="46089">MLLEILYIIFGISIFGIFWTYAGYPIFIWFLSKIIKKEHKYDENYQPNVSLMIMTYNEEKTIERKIKNAIEQNYSKEKLQILVVDSGSTDRTHEIVEKYKDKGIELIKQKERKGKGAGINFGLNFAKNDIIIITDANAYFDKNAIKHLVKHFSDSNVGIVGGKHFVKKIKSVAETEGTDFFRKYEEFLREKESIIDSAVNFGGEIFGIRKSLCTIDEKNITEDFENCLTVRKKGYRLLRDPKASAYEYAPSTKRDVFIQRKKVLVGSILTLIKHRDMLFNPKYGFYGVIILPGHRLFQVLNPFFLILIFLSSIIIYILSNNIFIFYFLLIQILFLIISIILVILSILKIELKLLPIMALNYFLLVQYSCFMAWISYFKKNYKVTWEKMESSRNI</sequence>
<keyword evidence="3" id="KW-0472">Membrane</keyword>
<dbReference type="SUPFAM" id="SSF53448">
    <property type="entry name" value="Nucleotide-diphospho-sugar transferases"/>
    <property type="match status" value="1"/>
</dbReference>
<keyword evidence="3" id="KW-0812">Transmembrane</keyword>
<feature type="transmembrane region" description="Helical" evidence="3">
    <location>
        <begin position="299"/>
        <end position="318"/>
    </location>
</feature>
<feature type="transmembrane region" description="Helical" evidence="3">
    <location>
        <begin position="6"/>
        <end position="31"/>
    </location>
</feature>
<protein>
    <submittedName>
        <fullName evidence="5">Putative Glycosyl transferase family 2</fullName>
    </submittedName>
</protein>
<organism evidence="5">
    <name type="scientific">groundwater metagenome</name>
    <dbReference type="NCBI Taxonomy" id="717931"/>
    <lineage>
        <taxon>unclassified sequences</taxon>
        <taxon>metagenomes</taxon>
        <taxon>ecological metagenomes</taxon>
    </lineage>
</organism>
<keyword evidence="2 5" id="KW-0808">Transferase</keyword>
<evidence type="ECO:0000256" key="3">
    <source>
        <dbReference type="SAM" id="Phobius"/>
    </source>
</evidence>
<keyword evidence="3" id="KW-1133">Transmembrane helix</keyword>
<feature type="transmembrane region" description="Helical" evidence="3">
    <location>
        <begin position="324"/>
        <end position="347"/>
    </location>
</feature>
<dbReference type="PANTHER" id="PTHR43630:SF1">
    <property type="entry name" value="POLY-BETA-1,6-N-ACETYL-D-GLUCOSAMINE SYNTHASE"/>
    <property type="match status" value="1"/>
</dbReference>
<dbReference type="EMBL" id="CCXY01000241">
    <property type="protein sequence ID" value="CEG13051.1"/>
    <property type="molecule type" value="Genomic_DNA"/>
</dbReference>
<evidence type="ECO:0000313" key="5">
    <source>
        <dbReference type="EMBL" id="CEG13051.1"/>
    </source>
</evidence>
<name>A0A098EC12_9ZZZZ</name>
<dbReference type="InterPro" id="IPR029044">
    <property type="entry name" value="Nucleotide-diphossugar_trans"/>
</dbReference>
<evidence type="ECO:0000256" key="1">
    <source>
        <dbReference type="ARBA" id="ARBA00022676"/>
    </source>
</evidence>
<evidence type="ECO:0000259" key="4">
    <source>
        <dbReference type="Pfam" id="PF00535"/>
    </source>
</evidence>
<accession>A0A098EC12</accession>
<proteinExistence type="predicted"/>